<feature type="region of interest" description="Disordered" evidence="1">
    <location>
        <begin position="979"/>
        <end position="1016"/>
    </location>
</feature>
<accession>A0A6A5SL01</accession>
<feature type="region of interest" description="Disordered" evidence="1">
    <location>
        <begin position="1"/>
        <end position="120"/>
    </location>
</feature>
<reference evidence="2" key="1">
    <citation type="journal article" date="2020" name="Stud. Mycol.">
        <title>101 Dothideomycetes genomes: a test case for predicting lifestyles and emergence of pathogens.</title>
        <authorList>
            <person name="Haridas S."/>
            <person name="Albert R."/>
            <person name="Binder M."/>
            <person name="Bloem J."/>
            <person name="Labutti K."/>
            <person name="Salamov A."/>
            <person name="Andreopoulos B."/>
            <person name="Baker S."/>
            <person name="Barry K."/>
            <person name="Bills G."/>
            <person name="Bluhm B."/>
            <person name="Cannon C."/>
            <person name="Castanera R."/>
            <person name="Culley D."/>
            <person name="Daum C."/>
            <person name="Ezra D."/>
            <person name="Gonzalez J."/>
            <person name="Henrissat B."/>
            <person name="Kuo A."/>
            <person name="Liang C."/>
            <person name="Lipzen A."/>
            <person name="Lutzoni F."/>
            <person name="Magnuson J."/>
            <person name="Mondo S."/>
            <person name="Nolan M."/>
            <person name="Ohm R."/>
            <person name="Pangilinan J."/>
            <person name="Park H.-J."/>
            <person name="Ramirez L."/>
            <person name="Alfaro M."/>
            <person name="Sun H."/>
            <person name="Tritt A."/>
            <person name="Yoshinaga Y."/>
            <person name="Zwiers L.-H."/>
            <person name="Turgeon B."/>
            <person name="Goodwin S."/>
            <person name="Spatafora J."/>
            <person name="Crous P."/>
            <person name="Grigoriev I."/>
        </authorList>
    </citation>
    <scope>NUCLEOTIDE SEQUENCE</scope>
    <source>
        <strain evidence="2">CBS 161.51</strain>
    </source>
</reference>
<organism evidence="2 3">
    <name type="scientific">Clathrospora elynae</name>
    <dbReference type="NCBI Taxonomy" id="706981"/>
    <lineage>
        <taxon>Eukaryota</taxon>
        <taxon>Fungi</taxon>
        <taxon>Dikarya</taxon>
        <taxon>Ascomycota</taxon>
        <taxon>Pezizomycotina</taxon>
        <taxon>Dothideomycetes</taxon>
        <taxon>Pleosporomycetidae</taxon>
        <taxon>Pleosporales</taxon>
        <taxon>Diademaceae</taxon>
        <taxon>Clathrospora</taxon>
    </lineage>
</organism>
<feature type="compositionally biased region" description="Polar residues" evidence="1">
    <location>
        <begin position="902"/>
        <end position="932"/>
    </location>
</feature>
<feature type="compositionally biased region" description="Polar residues" evidence="1">
    <location>
        <begin position="252"/>
        <end position="261"/>
    </location>
</feature>
<feature type="region of interest" description="Disordered" evidence="1">
    <location>
        <begin position="423"/>
        <end position="481"/>
    </location>
</feature>
<evidence type="ECO:0000256" key="1">
    <source>
        <dbReference type="SAM" id="MobiDB-lite"/>
    </source>
</evidence>
<feature type="region of interest" description="Disordered" evidence="1">
    <location>
        <begin position="162"/>
        <end position="183"/>
    </location>
</feature>
<dbReference type="EMBL" id="ML976049">
    <property type="protein sequence ID" value="KAF1941301.1"/>
    <property type="molecule type" value="Genomic_DNA"/>
</dbReference>
<dbReference type="Proteomes" id="UP000800038">
    <property type="component" value="Unassembled WGS sequence"/>
</dbReference>
<dbReference type="OrthoDB" id="5408302at2759"/>
<feature type="region of interest" description="Disordered" evidence="1">
    <location>
        <begin position="902"/>
        <end position="949"/>
    </location>
</feature>
<name>A0A6A5SL01_9PLEO</name>
<feature type="compositionally biased region" description="Pro residues" evidence="1">
    <location>
        <begin position="312"/>
        <end position="329"/>
    </location>
</feature>
<feature type="compositionally biased region" description="Pro residues" evidence="1">
    <location>
        <begin position="20"/>
        <end position="36"/>
    </location>
</feature>
<feature type="compositionally biased region" description="Acidic residues" evidence="1">
    <location>
        <begin position="457"/>
        <end position="481"/>
    </location>
</feature>
<dbReference type="AlphaFoldDB" id="A0A6A5SL01"/>
<sequence length="1073" mass="116018">MFSKLRPGHAKRNTASSLAPPEPVVSPAACPLPSPSHTPEYLSSPRLHDNASYTSGSPISPFPPQLPPITRVASKLDKAVSPNSSQSTPSQYSASTGGSSSRIGQDRGMLSPPQFLPPKPEHALLSEMASQSSTHLAPAVSSAAYSSFSRSQTSLLSGISEKLSGSSKATLTPTAAPTKTKSRLNLRNPMSLLMRRRSGQTLDPLSDDALVTQHSPANVPPMPDNYDPSIRGNIVHDFNAPRLNRNFSYNNAYGSDDTQQDLGRVSPPRIDKEHTPVFRENFDDDTSYEESQAAIRAEQLVNTDFLARNLVQPPPLEYSPPPPPLPKISPPLLENSPPPPQSFPPPWPSYHGFDGASSVLSPVHESENPLDVSADVTPRKRKSTKTPPPPARSRATSVTDPSFQPAGLPAHFSSSASRFSFQITSGTDSAQEKELEERHKVKAAEKASKEVPVSNTIDDEYDEYGMDDYDDMNGGYDEEIPMLGEEDDFRGLGDQTLDSGMKAFDFSSLSIQPGAHDALSPMNPLGQLQTSVDMNGNPIGFAMSEEMLQRYQLSAPPIKSPDTSAKADPIENNQRSLSSVNLDDDMYFDDGLIGDQDEIDATGFDENVFDDPSGPLYERKVKFSDVEDGPAAPPSRPYDVLSSETGYEADDDTVSKHLEKTEPLLAHKTSVAQQLPVPTFDNLSAYHSALADAATRAEAAGRFGRQPSIDAGHCSSDIDDLSSLSNSRPSLVPDDGRLSLDTIGFPPDDDVYGMSSSFVDDYDYSDFDSAMEDDPIIAAANAEALAYDDEGFYGQEFGFYPSAVGESPSTWGGFFGPSGVGRTVSGRNAVREPNLTPITERSEYSTRNSFISLNHFRDGQQPVFSPGSAQLARMSPYGFPTEDEDMSLETLRKLRKGAFGSSLVSLPGSASNSPRNSSPMGMQFVPRTSSPAGSRMKEHNDSSLESLYSSADITDDVEGNEEDGDESLMDAVNGAYEDDFSSEESDKEGGDPPESPTLTASDYNSLSSPSHFSSNEAPPLPSILELYAQHNIVTYVREHDEAGEGRWVLERRRTAESGELELIGRAIVEGGRI</sequence>
<feature type="compositionally biased region" description="Basic residues" evidence="1">
    <location>
        <begin position="1"/>
        <end position="12"/>
    </location>
</feature>
<feature type="compositionally biased region" description="Polar residues" evidence="1">
    <location>
        <begin position="571"/>
        <end position="581"/>
    </location>
</feature>
<feature type="compositionally biased region" description="Low complexity" evidence="1">
    <location>
        <begin position="166"/>
        <end position="179"/>
    </location>
</feature>
<feature type="region of interest" description="Disordered" evidence="1">
    <location>
        <begin position="312"/>
        <end position="411"/>
    </location>
</feature>
<evidence type="ECO:0000313" key="3">
    <source>
        <dbReference type="Proteomes" id="UP000800038"/>
    </source>
</evidence>
<feature type="compositionally biased region" description="Low complexity" evidence="1">
    <location>
        <begin position="1005"/>
        <end position="1014"/>
    </location>
</feature>
<feature type="compositionally biased region" description="Pro residues" evidence="1">
    <location>
        <begin position="336"/>
        <end position="348"/>
    </location>
</feature>
<gene>
    <name evidence="2" type="ORF">EJ02DRAFT_377960</name>
</gene>
<feature type="compositionally biased region" description="Low complexity" evidence="1">
    <location>
        <begin position="81"/>
        <end position="103"/>
    </location>
</feature>
<feature type="region of interest" description="Disordered" evidence="1">
    <location>
        <begin position="556"/>
        <end position="643"/>
    </location>
</feature>
<protein>
    <submittedName>
        <fullName evidence="2">Uncharacterized protein</fullName>
    </submittedName>
</protein>
<evidence type="ECO:0000313" key="2">
    <source>
        <dbReference type="EMBL" id="KAF1941301.1"/>
    </source>
</evidence>
<feature type="compositionally biased region" description="Basic and acidic residues" evidence="1">
    <location>
        <begin position="430"/>
        <end position="449"/>
    </location>
</feature>
<feature type="region of interest" description="Disordered" evidence="1">
    <location>
        <begin position="252"/>
        <end position="271"/>
    </location>
</feature>
<keyword evidence="3" id="KW-1185">Reference proteome</keyword>
<proteinExistence type="predicted"/>